<comment type="caution">
    <text evidence="1">The sequence shown here is derived from an EMBL/GenBank/DDBJ whole genome shotgun (WGS) entry which is preliminary data.</text>
</comment>
<dbReference type="Proteomes" id="UP001597151">
    <property type="component" value="Unassembled WGS sequence"/>
</dbReference>
<protein>
    <submittedName>
        <fullName evidence="1">TetR/AcrR family transcriptional regulator</fullName>
    </submittedName>
</protein>
<dbReference type="Gene3D" id="1.10.357.10">
    <property type="entry name" value="Tetracycline Repressor, domain 2"/>
    <property type="match status" value="1"/>
</dbReference>
<evidence type="ECO:0000313" key="2">
    <source>
        <dbReference type="Proteomes" id="UP001597151"/>
    </source>
</evidence>
<gene>
    <name evidence="1" type="ORF">ACFQ3C_07115</name>
</gene>
<dbReference type="SUPFAM" id="SSF46689">
    <property type="entry name" value="Homeodomain-like"/>
    <property type="match status" value="1"/>
</dbReference>
<keyword evidence="2" id="KW-1185">Reference proteome</keyword>
<name>A0ABW3TFD1_9RHOB</name>
<organism evidence="1 2">
    <name type="scientific">Seohaeicola saemankumensis</name>
    <dbReference type="NCBI Taxonomy" id="481181"/>
    <lineage>
        <taxon>Bacteria</taxon>
        <taxon>Pseudomonadati</taxon>
        <taxon>Pseudomonadota</taxon>
        <taxon>Alphaproteobacteria</taxon>
        <taxon>Rhodobacterales</taxon>
        <taxon>Roseobacteraceae</taxon>
        <taxon>Seohaeicola</taxon>
    </lineage>
</organism>
<dbReference type="InterPro" id="IPR009057">
    <property type="entry name" value="Homeodomain-like_sf"/>
</dbReference>
<evidence type="ECO:0000313" key="1">
    <source>
        <dbReference type="EMBL" id="MFD1194435.1"/>
    </source>
</evidence>
<sequence length="184" mass="19905">MSTRARLTRTDWLLAGFHALAEAGPVALKAEPMARRLGTTKGSFYWHFADVPDFHRQMLALWAEGALGHIPALLADQPTPVARLRRLGQVVAGDGHPVLGDLAVEPAIRAWARGDDKVAQVLSGVDAARIDHIQQLLTEVEITNPEMARIIYAAHVGMQDLAARDGRDNAGPMGSLVDLVLALR</sequence>
<accession>A0ABW3TFD1</accession>
<proteinExistence type="predicted"/>
<dbReference type="EMBL" id="JBHTKR010000003">
    <property type="protein sequence ID" value="MFD1194435.1"/>
    <property type="molecule type" value="Genomic_DNA"/>
</dbReference>
<dbReference type="RefSeq" id="WP_380789907.1">
    <property type="nucleotide sequence ID" value="NZ_JBHTKR010000003.1"/>
</dbReference>
<reference evidence="2" key="1">
    <citation type="journal article" date="2019" name="Int. J. Syst. Evol. Microbiol.">
        <title>The Global Catalogue of Microorganisms (GCM) 10K type strain sequencing project: providing services to taxonomists for standard genome sequencing and annotation.</title>
        <authorList>
            <consortium name="The Broad Institute Genomics Platform"/>
            <consortium name="The Broad Institute Genome Sequencing Center for Infectious Disease"/>
            <person name="Wu L."/>
            <person name="Ma J."/>
        </authorList>
    </citation>
    <scope>NUCLEOTIDE SEQUENCE [LARGE SCALE GENOMIC DNA]</scope>
    <source>
        <strain evidence="2">CCUG 55328</strain>
    </source>
</reference>